<comment type="similarity">
    <text evidence="1">Belongs to the HEATR5 family.</text>
</comment>
<feature type="compositionally biased region" description="Basic and acidic residues" evidence="2">
    <location>
        <begin position="1170"/>
        <end position="1194"/>
    </location>
</feature>
<sequence length="2018" mass="219373">MPPSSSAVPVARTLVLDDRSSGEFDAEQSIRLYGELLALQQVIPNVKKAVFKNEQKKLETQILTLLPQPLGTPVMIEAGKTLATLFRHGNSDRLFPTVNTVNDLIKMRDDSSTRIAAFACLGEMYRVLGAMTGPLSGDTIHLLGKFMKPADFTSKIGNQMGGQAPPPFPLRNEANKLLSLIITHCERAANEFQKEIYKMVRPGLSDRSPAVRGSSAMCLVALIKRLGTLPGDLEATFHLVVKGLEHSDADTRDQIALLMAHLCLLMKQSRVQTGAPDSAKEDSVLLPLGVVFSRGATTEVKMGAFHAYKHIIAIVGPQWVEGNSGLILAHFLNLLSVSRLPARLADAVAARTIVTEMIYDAVHTTLDEAGQVKTVKELCKAITQCVQLPNLNAAQHAIVAALRCVSRLLLQLDSASHPCFEAVRTAAFSVVASKAVSVRVSVAWCLRCLVIALPRNHAALMLECVDKLYVKESLEATHGYAICLAAMASVIPCTGLGVPMGLSTSIFTTAEELLKTSAKGQAGGVEIEAGWTCLSSLMTQKSSFWHDRQRKLMGLFDEVFKGLPELVAKPSKTKKTTAATNTLSEKAKQRILSATHAMGALNNFCRNCEDLTSDPDTESRLITYLVDSVQLISSISREQPTETNAGAGLSGLSMSFAELVRLFKVRLYKTLLIFKPHSYATALPSLVRVLIQDIVHIQAHEYTTIMPDLLGPESAVVGGFHEDLDGSLKRLLTYDGIIGTLENEPTTVILLPGAKGEIQTQAPAPLPLSTSLVNHSILLFGHAFPLCTMKHRRQLLDYLATGLSKCRRSFVEKLHMNALATMLCAMQVLRDNGQLAKMDVSCVKEAVSVVALGALRLDSPVARLCGAEIVGLVTAGQGVTELGSKIDSVIDLLQTDRDALARTGNLAALGSIVRCGGRLVSRKSVQRVIGILNALSLDTSPTVQMFALQAFWQVSESPSFPHFVAPVLGQLLCMFFSSQQRTSEVQHGLGRLLNALLSSLGPELQMNESTRKKCELLCIHLRSSEEDIVLLTAAQCTQTMIVFAGAHVEPALVLPFIVDTLLGNLSILRQSSANCLLQMVQRDAETVVGVGVVGQSMGIENALVSIYNRETNPAVLRILAKCIIELVSNCGDYNPTYWLDYSMKALSATLVRPLRADRLGQKITQTLPTKRSEESKDRSDTKAGAEKGSGGEESRADDDGDGDAESGKKDENEVTEEGLVRKEAGAEASSADNPRSHTKFLALTCVAELMTACEKSANKKFHFDLKLVREVQYMKQGAGSTSQSHKGKRNYLVSCLGTLIRAAFNAATSDSSRLSIAGFECLSKIITLFKKAEDPDVEESLLLSQYQAQIAAALRPAFSGTVNPDISAAASVVCGSWLSSGATSDEGDLKRIQQLILSPLDESDETDAVKYSMFNESASIMVHVSVLHAWAEVQLACNGPADQKYLGIILDPYLSVLCKQWLVLLRDFAVLNLPESYVRHLGPGEALAQRWTRDAVRETYNSAWITVLASTAILMPTDYGEVFFTKGESEDLMPSDELYLVFSLAVQALSTTTMPEMTSCALDTLLNIFDPRINWEKAAYAVGEDLLADPQNPMDLIVEVLRVLRGVLLTHTAAERVKVLEVVARILSLENILRSGVQSDVASSRSYIALEVCVSAFSTVSPTFVAPLKGSGFLDEQPEQPIIGGKSSGSYSSNDEERAQQTSETLKVVIRVLASIPPACSVSVCLQLLPIVLVLSLRVLCLAPNPVATTVVGTIKTVILKAKPADGDQDSLGEWRAIVSATLHDIILHCRRIVRKAQTTDLTAHELVTIKYLVLTSIIIFTLLGGEITYAADFIDLYLAVLDLDNTELRCAVIRATRTMLQALPLEKISHFVVGIVPAAVMLAFNTIKQTELDMDSINMVNDIVELLEHLANISKAPKRVQLLCMQVPLLVLMMGEGKPQHEIALKKVLLLGSSHPEQFRTVAESLPKYLHEQLEGNLRGYTEKTKRLAEKQEARRLKKEAPKAPTIKLKMDFGNFS</sequence>
<dbReference type="InterPro" id="IPR046837">
    <property type="entry name" value="Laa1/Sip1/HEATR5-like_HEAT"/>
</dbReference>
<feature type="compositionally biased region" description="Basic and acidic residues" evidence="2">
    <location>
        <begin position="1205"/>
        <end position="1225"/>
    </location>
</feature>
<dbReference type="InterPro" id="IPR040108">
    <property type="entry name" value="Laa1/Sip1/HEATR5"/>
</dbReference>
<dbReference type="GO" id="GO:0005829">
    <property type="term" value="C:cytosol"/>
    <property type="evidence" value="ECO:0007669"/>
    <property type="project" value="GOC"/>
</dbReference>
<dbReference type="Gene3D" id="1.25.10.10">
    <property type="entry name" value="Leucine-rich Repeat Variant"/>
    <property type="match status" value="2"/>
</dbReference>
<dbReference type="GO" id="GO:0005794">
    <property type="term" value="C:Golgi apparatus"/>
    <property type="evidence" value="ECO:0007669"/>
    <property type="project" value="TreeGrafter"/>
</dbReference>
<name>A0A0L0GFJ8_9EUKA</name>
<feature type="region of interest" description="Disordered" evidence="2">
    <location>
        <begin position="1161"/>
        <end position="1233"/>
    </location>
</feature>
<evidence type="ECO:0000313" key="3">
    <source>
        <dbReference type="EMBL" id="KNC87802.1"/>
    </source>
</evidence>
<evidence type="ECO:0000313" key="4">
    <source>
        <dbReference type="Proteomes" id="UP000054560"/>
    </source>
</evidence>
<dbReference type="EMBL" id="KQ241598">
    <property type="protein sequence ID" value="KNC87802.1"/>
    <property type="molecule type" value="Genomic_DNA"/>
</dbReference>
<dbReference type="GO" id="GO:0042147">
    <property type="term" value="P:retrograde transport, endosome to Golgi"/>
    <property type="evidence" value="ECO:0007669"/>
    <property type="project" value="TreeGrafter"/>
</dbReference>
<dbReference type="PANTHER" id="PTHR21663">
    <property type="entry name" value="HYPOTHETICAL HEAT DOMAIN-CONTAINING"/>
    <property type="match status" value="1"/>
</dbReference>
<dbReference type="eggNOG" id="KOG1822">
    <property type="taxonomic scope" value="Eukaryota"/>
</dbReference>
<dbReference type="InterPro" id="IPR016024">
    <property type="entry name" value="ARM-type_fold"/>
</dbReference>
<dbReference type="RefSeq" id="XP_014161704.1">
    <property type="nucleotide sequence ID" value="XM_014306229.1"/>
</dbReference>
<keyword evidence="4" id="KW-1185">Reference proteome</keyword>
<dbReference type="OrthoDB" id="192608at2759"/>
<dbReference type="GO" id="GO:0030139">
    <property type="term" value="C:endocytic vesicle"/>
    <property type="evidence" value="ECO:0007669"/>
    <property type="project" value="TreeGrafter"/>
</dbReference>
<evidence type="ECO:0000256" key="2">
    <source>
        <dbReference type="SAM" id="MobiDB-lite"/>
    </source>
</evidence>
<gene>
    <name evidence="3" type="ORF">SARC_00059</name>
</gene>
<dbReference type="InterPro" id="IPR011989">
    <property type="entry name" value="ARM-like"/>
</dbReference>
<dbReference type="Pfam" id="PF20210">
    <property type="entry name" value="Laa1_Sip1_HTR5"/>
    <property type="match status" value="1"/>
</dbReference>
<dbReference type="SUPFAM" id="SSF48371">
    <property type="entry name" value="ARM repeat"/>
    <property type="match status" value="2"/>
</dbReference>
<dbReference type="GO" id="GO:0006897">
    <property type="term" value="P:endocytosis"/>
    <property type="evidence" value="ECO:0007669"/>
    <property type="project" value="TreeGrafter"/>
</dbReference>
<dbReference type="GeneID" id="25900563"/>
<organism evidence="3 4">
    <name type="scientific">Sphaeroforma arctica JP610</name>
    <dbReference type="NCBI Taxonomy" id="667725"/>
    <lineage>
        <taxon>Eukaryota</taxon>
        <taxon>Ichthyosporea</taxon>
        <taxon>Ichthyophonida</taxon>
        <taxon>Sphaeroforma</taxon>
    </lineage>
</organism>
<dbReference type="GO" id="GO:0008104">
    <property type="term" value="P:intracellular protein localization"/>
    <property type="evidence" value="ECO:0007669"/>
    <property type="project" value="TreeGrafter"/>
</dbReference>
<proteinExistence type="inferred from homology"/>
<dbReference type="Proteomes" id="UP000054560">
    <property type="component" value="Unassembled WGS sequence"/>
</dbReference>
<dbReference type="PANTHER" id="PTHR21663:SF0">
    <property type="entry name" value="HEAT REPEAT-CONTAINING PROTEIN 5B"/>
    <property type="match status" value="1"/>
</dbReference>
<protein>
    <submittedName>
        <fullName evidence="3">Uncharacterized protein</fullName>
    </submittedName>
</protein>
<accession>A0A0L0GFJ8</accession>
<dbReference type="STRING" id="667725.A0A0L0GFJ8"/>
<feature type="compositionally biased region" description="Acidic residues" evidence="2">
    <location>
        <begin position="1195"/>
        <end position="1204"/>
    </location>
</feature>
<dbReference type="GO" id="GO:0016020">
    <property type="term" value="C:membrane"/>
    <property type="evidence" value="ECO:0007669"/>
    <property type="project" value="TreeGrafter"/>
</dbReference>
<evidence type="ECO:0000256" key="1">
    <source>
        <dbReference type="ARBA" id="ARBA00008304"/>
    </source>
</evidence>
<reference evidence="3 4" key="1">
    <citation type="submission" date="2011-02" db="EMBL/GenBank/DDBJ databases">
        <title>The Genome Sequence of Sphaeroforma arctica JP610.</title>
        <authorList>
            <consortium name="The Broad Institute Genome Sequencing Platform"/>
            <person name="Russ C."/>
            <person name="Cuomo C."/>
            <person name="Young S.K."/>
            <person name="Zeng Q."/>
            <person name="Gargeya S."/>
            <person name="Alvarado L."/>
            <person name="Berlin A."/>
            <person name="Chapman S.B."/>
            <person name="Chen Z."/>
            <person name="Freedman E."/>
            <person name="Gellesch M."/>
            <person name="Goldberg J."/>
            <person name="Griggs A."/>
            <person name="Gujja S."/>
            <person name="Heilman E."/>
            <person name="Heiman D."/>
            <person name="Howarth C."/>
            <person name="Mehta T."/>
            <person name="Neiman D."/>
            <person name="Pearson M."/>
            <person name="Roberts A."/>
            <person name="Saif S."/>
            <person name="Shea T."/>
            <person name="Shenoy N."/>
            <person name="Sisk P."/>
            <person name="Stolte C."/>
            <person name="Sykes S."/>
            <person name="White J."/>
            <person name="Yandava C."/>
            <person name="Burger G."/>
            <person name="Gray M.W."/>
            <person name="Holland P.W.H."/>
            <person name="King N."/>
            <person name="Lang F.B.F."/>
            <person name="Roger A.J."/>
            <person name="Ruiz-Trillo I."/>
            <person name="Haas B."/>
            <person name="Nusbaum C."/>
            <person name="Birren B."/>
        </authorList>
    </citation>
    <scope>NUCLEOTIDE SEQUENCE [LARGE SCALE GENOMIC DNA]</scope>
    <source>
        <strain evidence="3 4">JP610</strain>
    </source>
</reference>